<dbReference type="PANTHER" id="PTHR40980:SF4">
    <property type="entry name" value="TONB-DEPENDENT RECEPTOR-LIKE BETA-BARREL DOMAIN-CONTAINING PROTEIN"/>
    <property type="match status" value="1"/>
</dbReference>
<keyword evidence="4" id="KW-0732">Signal</keyword>
<comment type="caution">
    <text evidence="7">The sequence shown here is derived from an EMBL/GenBank/DDBJ whole genome shotgun (WGS) entry which is preliminary data.</text>
</comment>
<dbReference type="InterPro" id="IPR041700">
    <property type="entry name" value="OMP_b-brl_3"/>
</dbReference>
<sequence length="828" mass="91507">MLKKFTFSLLVCFFAIVVNAQEKAAGNGKIVGTIIDSVSKKAIEYATISIIDPATKKVVNGTTSSATGTFAITNIPLGTYTVEADFIGYKARMINEVSIAKKNDVIDLKNIALLATATTLQNVTVTTQGRLIENKIDKLVFNAEKDITSQTGVATDILRKVPQVTVGIDGNVELAGSAGIRFLINGKPSSAFGSSIADVLQSIPANQIKSIEVITNPGAKYDAQGMGGIINIILKKSNAQGVNGNISLTGGTRTENGSFNFNARKGKLAVNAFVSGNTRLRTGTPSYSDRITTDTAASTTIFLHQDGLSRIARHGFQTGGGFDYTMNDKNSFTGSFSYNSFGNNGTGLTNQTQNIKGGIGSQGVSSIASVNNIDNAFHIHDIDASLNYKRTFAKEDQELNVELNSTFGNNYNTAANMQFLQPAHQLYYGTNSTNPGTNNEHELMIDYTQPLQKDVILGFGSKVQLMDIVTSSDVLKYKSSANTYLPDPYLTNNLNYHQKVYALYSELTFPVGKLFDAKAGGRYERTEIDAFYSNAQTQRKIPGYNTFVPTIYLSKKLGEEGGTLKLSYSKRIGRPEYQELNPFINTSDPKNITTGNSNLVPEESHRTELAYNRDLGKSGSFMVNLFYRLNFEDIQPFVTYYPEYRVGDSTYTHVTVSSRQNIGTEKNVGINVFSDLRVIEKMSIRTNLSFFHRDIINAIDKGYNTSSFNYRFNLNTSYQFSNTLAGEFFGNFNSPRNEAQGKYPSFTNYSFALRKQFWKKNASIAFTTTNPFKDAVEQRTELYGPNFVVTNVRSIPFRSFGLNFTLKFGHLEFKRDRERSEDVTAPVE</sequence>
<dbReference type="Gene3D" id="2.170.130.10">
    <property type="entry name" value="TonB-dependent receptor, plug domain"/>
    <property type="match status" value="1"/>
</dbReference>
<keyword evidence="2" id="KW-0472">Membrane</keyword>
<dbReference type="PANTHER" id="PTHR40980">
    <property type="entry name" value="PLUG DOMAIN-CONTAINING PROTEIN"/>
    <property type="match status" value="1"/>
</dbReference>
<dbReference type="OrthoDB" id="905812at2"/>
<dbReference type="Pfam" id="PF13620">
    <property type="entry name" value="CarboxypepD_reg"/>
    <property type="match status" value="1"/>
</dbReference>
<comment type="subcellular location">
    <subcellularLocation>
        <location evidence="1">Cell outer membrane</location>
    </subcellularLocation>
</comment>
<dbReference type="Gene3D" id="2.40.170.20">
    <property type="entry name" value="TonB-dependent receptor, beta-barrel domain"/>
    <property type="match status" value="1"/>
</dbReference>
<accession>A0A512BAW6</accession>
<evidence type="ECO:0000256" key="4">
    <source>
        <dbReference type="SAM" id="SignalP"/>
    </source>
</evidence>
<gene>
    <name evidence="7" type="ORF">SAE01_15980</name>
</gene>
<dbReference type="RefSeq" id="WP_147203233.1">
    <property type="nucleotide sequence ID" value="NZ_BJYT01000005.1"/>
</dbReference>
<dbReference type="Gene3D" id="2.60.40.1120">
    <property type="entry name" value="Carboxypeptidase-like, regulatory domain"/>
    <property type="match status" value="1"/>
</dbReference>
<dbReference type="InterPro" id="IPR008969">
    <property type="entry name" value="CarboxyPept-like_regulatory"/>
</dbReference>
<keyword evidence="3" id="KW-0998">Cell outer membrane</keyword>
<proteinExistence type="predicted"/>
<feature type="signal peptide" evidence="4">
    <location>
        <begin position="1"/>
        <end position="20"/>
    </location>
</feature>
<keyword evidence="7" id="KW-0675">Receptor</keyword>
<evidence type="ECO:0000256" key="3">
    <source>
        <dbReference type="ARBA" id="ARBA00023237"/>
    </source>
</evidence>
<feature type="chain" id="PRO_5021936726" evidence="4">
    <location>
        <begin position="21"/>
        <end position="828"/>
    </location>
</feature>
<evidence type="ECO:0000313" key="7">
    <source>
        <dbReference type="EMBL" id="GEO09102.1"/>
    </source>
</evidence>
<dbReference type="SUPFAM" id="SSF49464">
    <property type="entry name" value="Carboxypeptidase regulatory domain-like"/>
    <property type="match status" value="1"/>
</dbReference>
<dbReference type="InterPro" id="IPR036942">
    <property type="entry name" value="Beta-barrel_TonB_sf"/>
</dbReference>
<dbReference type="GO" id="GO:0009279">
    <property type="term" value="C:cell outer membrane"/>
    <property type="evidence" value="ECO:0007669"/>
    <property type="project" value="UniProtKB-SubCell"/>
</dbReference>
<feature type="domain" description="Outer membrane protein beta-barrel" evidence="6">
    <location>
        <begin position="390"/>
        <end position="805"/>
    </location>
</feature>
<dbReference type="AlphaFoldDB" id="A0A512BAW6"/>
<dbReference type="Pfam" id="PF07715">
    <property type="entry name" value="Plug"/>
    <property type="match status" value="1"/>
</dbReference>
<evidence type="ECO:0000256" key="2">
    <source>
        <dbReference type="ARBA" id="ARBA00023136"/>
    </source>
</evidence>
<dbReference type="EMBL" id="BJYT01000005">
    <property type="protein sequence ID" value="GEO09102.1"/>
    <property type="molecule type" value="Genomic_DNA"/>
</dbReference>
<organism evidence="7 8">
    <name type="scientific">Segetibacter aerophilus</name>
    <dbReference type="NCBI Taxonomy" id="670293"/>
    <lineage>
        <taxon>Bacteria</taxon>
        <taxon>Pseudomonadati</taxon>
        <taxon>Bacteroidota</taxon>
        <taxon>Chitinophagia</taxon>
        <taxon>Chitinophagales</taxon>
        <taxon>Chitinophagaceae</taxon>
        <taxon>Segetibacter</taxon>
    </lineage>
</organism>
<evidence type="ECO:0000313" key="8">
    <source>
        <dbReference type="Proteomes" id="UP000321513"/>
    </source>
</evidence>
<dbReference type="Proteomes" id="UP000321513">
    <property type="component" value="Unassembled WGS sequence"/>
</dbReference>
<protein>
    <submittedName>
        <fullName evidence="7">TonB-dependent receptor</fullName>
    </submittedName>
</protein>
<feature type="domain" description="TonB-dependent receptor plug" evidence="5">
    <location>
        <begin position="148"/>
        <end position="229"/>
    </location>
</feature>
<evidence type="ECO:0000259" key="6">
    <source>
        <dbReference type="Pfam" id="PF14905"/>
    </source>
</evidence>
<dbReference type="SUPFAM" id="SSF56935">
    <property type="entry name" value="Porins"/>
    <property type="match status" value="1"/>
</dbReference>
<keyword evidence="8" id="KW-1185">Reference proteome</keyword>
<dbReference type="Pfam" id="PF14905">
    <property type="entry name" value="OMP_b-brl_3"/>
    <property type="match status" value="1"/>
</dbReference>
<evidence type="ECO:0000259" key="5">
    <source>
        <dbReference type="Pfam" id="PF07715"/>
    </source>
</evidence>
<evidence type="ECO:0000256" key="1">
    <source>
        <dbReference type="ARBA" id="ARBA00004442"/>
    </source>
</evidence>
<dbReference type="InterPro" id="IPR037066">
    <property type="entry name" value="Plug_dom_sf"/>
</dbReference>
<name>A0A512BAW6_9BACT</name>
<dbReference type="InterPro" id="IPR012910">
    <property type="entry name" value="Plug_dom"/>
</dbReference>
<reference evidence="7 8" key="1">
    <citation type="submission" date="2019-07" db="EMBL/GenBank/DDBJ databases">
        <title>Whole genome shotgun sequence of Segetibacter aerophilus NBRC 106135.</title>
        <authorList>
            <person name="Hosoyama A."/>
            <person name="Uohara A."/>
            <person name="Ohji S."/>
            <person name="Ichikawa N."/>
        </authorList>
    </citation>
    <scope>NUCLEOTIDE SEQUENCE [LARGE SCALE GENOMIC DNA]</scope>
    <source>
        <strain evidence="7 8">NBRC 106135</strain>
    </source>
</reference>